<dbReference type="EMBL" id="JAQNDN010000024">
    <property type="protein sequence ID" value="MDC0674544.1"/>
    <property type="molecule type" value="Genomic_DNA"/>
</dbReference>
<dbReference type="SUPFAM" id="SSF52540">
    <property type="entry name" value="P-loop containing nucleoside triphosphate hydrolases"/>
    <property type="match status" value="1"/>
</dbReference>
<keyword evidence="6 7" id="KW-0472">Membrane</keyword>
<dbReference type="GO" id="GO:0005524">
    <property type="term" value="F:ATP binding"/>
    <property type="evidence" value="ECO:0007669"/>
    <property type="project" value="UniProtKB-KW"/>
</dbReference>
<accession>A0ABT5BK60</accession>
<dbReference type="RefSeq" id="WP_272008886.1">
    <property type="nucleotide sequence ID" value="NZ_JAQNDN010000024.1"/>
</dbReference>
<dbReference type="InterPro" id="IPR011527">
    <property type="entry name" value="ABC1_TM_dom"/>
</dbReference>
<evidence type="ECO:0000256" key="6">
    <source>
        <dbReference type="ARBA" id="ARBA00023136"/>
    </source>
</evidence>
<dbReference type="PANTHER" id="PTHR24221:SF654">
    <property type="entry name" value="ATP-BINDING CASSETTE SUB-FAMILY B MEMBER 6"/>
    <property type="match status" value="1"/>
</dbReference>
<feature type="transmembrane region" description="Helical" evidence="7">
    <location>
        <begin position="328"/>
        <end position="350"/>
    </location>
</feature>
<keyword evidence="3" id="KW-0547">Nucleotide-binding</keyword>
<evidence type="ECO:0000256" key="1">
    <source>
        <dbReference type="ARBA" id="ARBA00004651"/>
    </source>
</evidence>
<dbReference type="InterPro" id="IPR003439">
    <property type="entry name" value="ABC_transporter-like_ATP-bd"/>
</dbReference>
<feature type="transmembrane region" description="Helical" evidence="7">
    <location>
        <begin position="407"/>
        <end position="432"/>
    </location>
</feature>
<evidence type="ECO:0000256" key="4">
    <source>
        <dbReference type="ARBA" id="ARBA00022840"/>
    </source>
</evidence>
<feature type="domain" description="ABC transporter" evidence="8">
    <location>
        <begin position="506"/>
        <end position="704"/>
    </location>
</feature>
<dbReference type="InterPro" id="IPR027417">
    <property type="entry name" value="P-loop_NTPase"/>
</dbReference>
<dbReference type="PROSITE" id="PS00211">
    <property type="entry name" value="ABC_TRANSPORTER_1"/>
    <property type="match status" value="1"/>
</dbReference>
<evidence type="ECO:0000256" key="2">
    <source>
        <dbReference type="ARBA" id="ARBA00022692"/>
    </source>
</evidence>
<dbReference type="InterPro" id="IPR017871">
    <property type="entry name" value="ABC_transporter-like_CS"/>
</dbReference>
<dbReference type="Pfam" id="PF00005">
    <property type="entry name" value="ABC_tran"/>
    <property type="match status" value="1"/>
</dbReference>
<sequence length="705" mass="74867">MNDTTASSRWPVRRIAEAIACLAQVGGLAPRQVELGEAPAGLADADPLNFARWIEGAADWLGVEAEPVVTTYPEIDGFLAAAGPALLQLPGEPRSFLLLVRATRQGLILLGPDHEQRTVPRAHVRALLCAEVEAPMLPRLDSMLDEAGVPRGGRARAEILAQWLRAATVEGLWLLRLPPGADLRAQARRFRLPRRAAGVLAGYAAVVALGVLSWIAVGRGALTGTVDHGWLIAWVVLLATAAALRALVTAASGRLAIDVGALLKQRLLAGALALDSQQVRLRGAGQFLGWVLESDAIESLALSGGLAGVFALIELVAAFAVLAASGHAWPLVPALVVCLAAVVWLGRAYLGGRRRWTGLRLDMTHDLVEQIVGHRTRIAQQAPEARSDREDQALHGYLDAGARLDRAMIVLTGLLPGGWLLLGLLVLGPAFVADTSPAAALVVAVGGVLLAHRALRSLVGGLTQLLGARVASESIAPMFHATAGQERVSPVLRGELDPDGEPAPLLDVDRLSHHYPGRSEPALDHCNLQIHRGERVLLEGRSGGGKSTLLSLLAGLREPQHGLVLLDALDRRTLGLAGWRQRVVAVPQFHDNHVMTGTLAFNLLMGRRWPPTADDLAEAQEVCEALALGELLGRMPAGLLQVVGETGWQLSHGEQSRLFIARALLQGADLTLLDESFAALDPETLRIALACVLERAPTLLVVAHP</sequence>
<keyword evidence="5 7" id="KW-1133">Transmembrane helix</keyword>
<name>A0ABT5BK60_9BACT</name>
<keyword evidence="2 7" id="KW-0812">Transmembrane</keyword>
<dbReference type="Gene3D" id="3.40.50.300">
    <property type="entry name" value="P-loop containing nucleotide triphosphate hydrolases"/>
    <property type="match status" value="1"/>
</dbReference>
<feature type="transmembrane region" description="Helical" evidence="7">
    <location>
        <begin position="196"/>
        <end position="217"/>
    </location>
</feature>
<dbReference type="Proteomes" id="UP001217838">
    <property type="component" value="Unassembled WGS sequence"/>
</dbReference>
<comment type="caution">
    <text evidence="10">The sequence shown here is derived from an EMBL/GenBank/DDBJ whole genome shotgun (WGS) entry which is preliminary data.</text>
</comment>
<reference evidence="10 11" key="1">
    <citation type="submission" date="2022-11" db="EMBL/GenBank/DDBJ databases">
        <title>Minimal conservation of predation-associated metabolite biosynthetic gene clusters underscores biosynthetic potential of Myxococcota including descriptions for ten novel species: Archangium lansinium sp. nov., Myxococcus landrumus sp. nov., Nannocystis bai.</title>
        <authorList>
            <person name="Ahearne A."/>
            <person name="Stevens C."/>
            <person name="Dowd S."/>
        </authorList>
    </citation>
    <scope>NUCLEOTIDE SEQUENCE [LARGE SCALE GENOMIC DNA]</scope>
    <source>
        <strain evidence="10 11">NCELM</strain>
    </source>
</reference>
<evidence type="ECO:0000313" key="10">
    <source>
        <dbReference type="EMBL" id="MDC0674544.1"/>
    </source>
</evidence>
<protein>
    <submittedName>
        <fullName evidence="10">ATP-binding cassette domain-containing protein</fullName>
    </submittedName>
</protein>
<proteinExistence type="predicted"/>
<dbReference type="PANTHER" id="PTHR24221">
    <property type="entry name" value="ATP-BINDING CASSETTE SUB-FAMILY B"/>
    <property type="match status" value="1"/>
</dbReference>
<dbReference type="SUPFAM" id="SSF90123">
    <property type="entry name" value="ABC transporter transmembrane region"/>
    <property type="match status" value="1"/>
</dbReference>
<evidence type="ECO:0000256" key="5">
    <source>
        <dbReference type="ARBA" id="ARBA00022989"/>
    </source>
</evidence>
<keyword evidence="11" id="KW-1185">Reference proteome</keyword>
<dbReference type="InterPro" id="IPR036640">
    <property type="entry name" value="ABC1_TM_sf"/>
</dbReference>
<dbReference type="PROSITE" id="PS50929">
    <property type="entry name" value="ABC_TM1F"/>
    <property type="match status" value="1"/>
</dbReference>
<dbReference type="Gene3D" id="1.20.1560.10">
    <property type="entry name" value="ABC transporter type 1, transmembrane domain"/>
    <property type="match status" value="1"/>
</dbReference>
<evidence type="ECO:0000256" key="3">
    <source>
        <dbReference type="ARBA" id="ARBA00022741"/>
    </source>
</evidence>
<evidence type="ECO:0000256" key="7">
    <source>
        <dbReference type="SAM" id="Phobius"/>
    </source>
</evidence>
<feature type="transmembrane region" description="Helical" evidence="7">
    <location>
        <begin position="229"/>
        <end position="248"/>
    </location>
</feature>
<gene>
    <name evidence="10" type="ORF">POL58_42750</name>
</gene>
<evidence type="ECO:0000259" key="9">
    <source>
        <dbReference type="PROSITE" id="PS50929"/>
    </source>
</evidence>
<dbReference type="PROSITE" id="PS50893">
    <property type="entry name" value="ABC_TRANSPORTER_2"/>
    <property type="match status" value="1"/>
</dbReference>
<keyword evidence="4 10" id="KW-0067">ATP-binding</keyword>
<evidence type="ECO:0000313" key="11">
    <source>
        <dbReference type="Proteomes" id="UP001217838"/>
    </source>
</evidence>
<evidence type="ECO:0000259" key="8">
    <source>
        <dbReference type="PROSITE" id="PS50893"/>
    </source>
</evidence>
<organism evidence="10 11">
    <name type="scientific">Nannocystis radixulma</name>
    <dbReference type="NCBI Taxonomy" id="2995305"/>
    <lineage>
        <taxon>Bacteria</taxon>
        <taxon>Pseudomonadati</taxon>
        <taxon>Myxococcota</taxon>
        <taxon>Polyangia</taxon>
        <taxon>Nannocystales</taxon>
        <taxon>Nannocystaceae</taxon>
        <taxon>Nannocystis</taxon>
    </lineage>
</organism>
<comment type="subcellular location">
    <subcellularLocation>
        <location evidence="1">Cell membrane</location>
        <topology evidence="1">Multi-pass membrane protein</topology>
    </subcellularLocation>
</comment>
<dbReference type="CDD" id="cd03228">
    <property type="entry name" value="ABCC_MRP_Like"/>
    <property type="match status" value="1"/>
</dbReference>
<feature type="domain" description="ABC transmembrane type-1" evidence="9">
    <location>
        <begin position="196"/>
        <end position="467"/>
    </location>
</feature>
<dbReference type="InterPro" id="IPR039421">
    <property type="entry name" value="Type_1_exporter"/>
</dbReference>
<feature type="transmembrane region" description="Helical" evidence="7">
    <location>
        <begin position="300"/>
        <end position="322"/>
    </location>
</feature>